<dbReference type="EMBL" id="CP019343">
    <property type="protein sequence ID" value="ARN73541.1"/>
    <property type="molecule type" value="Genomic_DNA"/>
</dbReference>
<organism evidence="1 2">
    <name type="scientific">Oceanicoccus sagamiensis</name>
    <dbReference type="NCBI Taxonomy" id="716816"/>
    <lineage>
        <taxon>Bacteria</taxon>
        <taxon>Pseudomonadati</taxon>
        <taxon>Pseudomonadota</taxon>
        <taxon>Gammaproteobacteria</taxon>
        <taxon>Cellvibrionales</taxon>
        <taxon>Spongiibacteraceae</taxon>
        <taxon>Oceanicoccus</taxon>
    </lineage>
</organism>
<protein>
    <submittedName>
        <fullName evidence="1">Uncharacterized protein</fullName>
    </submittedName>
</protein>
<gene>
    <name evidence="1" type="ORF">BST96_05045</name>
</gene>
<proteinExistence type="predicted"/>
<name>A0A1X9N8N9_9GAMM</name>
<dbReference type="AlphaFoldDB" id="A0A1X9N8N9"/>
<sequence length="207" mass="23430">MVACVQAPSQPAAEKPVVDVAAQREAKRHHLRVLLANAQKALAADRLMVPVTDNAYSWYRDVLAIDELNPEAHWGMKQITARYLQLAEQAFTSGRVDEAERMLQGAEKISATPQQIAALRERYRQQRSDNEVYLPVAALSQRGEAIQQRLSELAEQAKQSRSRLLIVARNDAEGRWIYQQMRNAVDGYRLRGNIEVGRVPRIAFIDL</sequence>
<evidence type="ECO:0000313" key="1">
    <source>
        <dbReference type="EMBL" id="ARN73541.1"/>
    </source>
</evidence>
<dbReference type="STRING" id="716816.BST96_05045"/>
<dbReference type="KEGG" id="osg:BST96_05045"/>
<accession>A0A1X9N8N9</accession>
<reference evidence="1 2" key="1">
    <citation type="submission" date="2016-11" db="EMBL/GenBank/DDBJ databases">
        <title>Trade-off between light-utilization and light-protection in marine flavobacteria.</title>
        <authorList>
            <person name="Kumagai Y."/>
        </authorList>
    </citation>
    <scope>NUCLEOTIDE SEQUENCE [LARGE SCALE GENOMIC DNA]</scope>
    <source>
        <strain evidence="1 2">NBRC 107125</strain>
    </source>
</reference>
<dbReference type="Proteomes" id="UP000193450">
    <property type="component" value="Chromosome"/>
</dbReference>
<evidence type="ECO:0000313" key="2">
    <source>
        <dbReference type="Proteomes" id="UP000193450"/>
    </source>
</evidence>
<keyword evidence="2" id="KW-1185">Reference proteome</keyword>